<comment type="caution">
    <text evidence="3">The sequence shown here is derived from an EMBL/GenBank/DDBJ whole genome shotgun (WGS) entry which is preliminary data.</text>
</comment>
<keyword evidence="4" id="KW-1185">Reference proteome</keyword>
<dbReference type="InterPro" id="IPR006860">
    <property type="entry name" value="FecR"/>
</dbReference>
<organism evidence="3 4">
    <name type="scientific">Pseudomonas endophytica</name>
    <dbReference type="NCBI Taxonomy" id="1563157"/>
    <lineage>
        <taxon>Bacteria</taxon>
        <taxon>Pseudomonadati</taxon>
        <taxon>Pseudomonadota</taxon>
        <taxon>Gammaproteobacteria</taxon>
        <taxon>Pseudomonadales</taxon>
        <taxon>Pseudomonadaceae</taxon>
        <taxon>Pseudomonas</taxon>
    </lineage>
</organism>
<dbReference type="InterPro" id="IPR012373">
    <property type="entry name" value="Ferrdict_sens_TM"/>
</dbReference>
<dbReference type="GO" id="GO:0016989">
    <property type="term" value="F:sigma factor antagonist activity"/>
    <property type="evidence" value="ECO:0007669"/>
    <property type="project" value="TreeGrafter"/>
</dbReference>
<evidence type="ECO:0000259" key="1">
    <source>
        <dbReference type="Pfam" id="PF04773"/>
    </source>
</evidence>
<dbReference type="AlphaFoldDB" id="A0A0Q0WZ33"/>
<reference evidence="3 4" key="1">
    <citation type="submission" date="2015-10" db="EMBL/GenBank/DDBJ databases">
        <title>Pseudomonas helleri sp. nov. and Pseudomonas weihenstephanensis sp. nov., isolated from raw cows milk.</title>
        <authorList>
            <person name="Von Neubeck M."/>
            <person name="Huptas C."/>
            <person name="Wenning M."/>
            <person name="Scherer S."/>
        </authorList>
    </citation>
    <scope>NUCLEOTIDE SEQUENCE [LARGE SCALE GENOMIC DNA]</scope>
    <source>
        <strain evidence="3 4">BSTT44</strain>
    </source>
</reference>
<dbReference type="PANTHER" id="PTHR30273">
    <property type="entry name" value="PERIPLASMIC SIGNAL SENSOR AND SIGMA FACTOR ACTIVATOR FECR-RELATED"/>
    <property type="match status" value="1"/>
</dbReference>
<dbReference type="STRING" id="1563157.AQS70_03170"/>
<evidence type="ECO:0000259" key="2">
    <source>
        <dbReference type="Pfam" id="PF16220"/>
    </source>
</evidence>
<evidence type="ECO:0000313" key="3">
    <source>
        <dbReference type="EMBL" id="KQB52713.1"/>
    </source>
</evidence>
<dbReference type="OrthoDB" id="6999526at2"/>
<dbReference type="Pfam" id="PF04773">
    <property type="entry name" value="FecR"/>
    <property type="match status" value="1"/>
</dbReference>
<name>A0A0Q0WZ33_9PSED</name>
<dbReference type="Gene3D" id="2.60.120.1440">
    <property type="match status" value="1"/>
</dbReference>
<dbReference type="EMBL" id="LLWH01000187">
    <property type="protein sequence ID" value="KQB52713.1"/>
    <property type="molecule type" value="Genomic_DNA"/>
</dbReference>
<evidence type="ECO:0000313" key="4">
    <source>
        <dbReference type="Proteomes" id="UP000050342"/>
    </source>
</evidence>
<dbReference type="PIRSF" id="PIRSF018266">
    <property type="entry name" value="FecR"/>
    <property type="match status" value="1"/>
</dbReference>
<feature type="domain" description="FecR protein" evidence="1">
    <location>
        <begin position="120"/>
        <end position="213"/>
    </location>
</feature>
<dbReference type="Proteomes" id="UP000050342">
    <property type="component" value="Unassembled WGS sequence"/>
</dbReference>
<sequence>MSLFESANAQALDQDVVEQAMLWMVTLQSGVCSETERMACHHWRKQSAVHEAAWQRLTGLNRDVRESAQLIAPESARRLLKARHATSRRSLLKGFAGLGVVMATGVSVHERVLLPQLFSDYHTAIGERRTVSLSDGVGLTLDTHTALDTQASAAGLNLKLNLGRVLLSNYKTPDATVQTANGRIHPAPYSRLIVSQGLPDQPGTQVQVLAGSASIEQGRADRISLQAGQQLTFSSHWSGEPTQVIAASTAWVDGLLIAERMPLAQVIAQLNRYRRGVLRCDPVVSALQVSGSFSIDHPDASLALLTRVLPIRVQRVFGYWANVVPA</sequence>
<dbReference type="Pfam" id="PF16220">
    <property type="entry name" value="DUF4880"/>
    <property type="match status" value="1"/>
</dbReference>
<gene>
    <name evidence="3" type="ORF">AQS70_03170</name>
</gene>
<proteinExistence type="predicted"/>
<dbReference type="InterPro" id="IPR032623">
    <property type="entry name" value="FecR_N"/>
</dbReference>
<accession>A0A0Q0WZ33</accession>
<protein>
    <submittedName>
        <fullName evidence="3">Transcriptional regulator</fullName>
    </submittedName>
</protein>
<dbReference type="RefSeq" id="WP_055103792.1">
    <property type="nucleotide sequence ID" value="NZ_LLWH01000187.1"/>
</dbReference>
<dbReference type="PANTHER" id="PTHR30273:SF2">
    <property type="entry name" value="PROTEIN FECR"/>
    <property type="match status" value="1"/>
</dbReference>
<feature type="domain" description="FecR N-terminal" evidence="2">
    <location>
        <begin position="18"/>
        <end position="57"/>
    </location>
</feature>